<dbReference type="InterPro" id="IPR036412">
    <property type="entry name" value="HAD-like_sf"/>
</dbReference>
<sequence>MKLGYRSTVSSIAIVRLLLCASAWSSLTADKASGSGSPQDVSIPFMAAEAPDYNNQAIEKMLHDSIGLRKKGTGYAVFDWDNTCMFGDISQTAVHYQVEHLNFRIPPSKFYEVMAMGYDHDLADACVPHGVHSVIGSNTQGDDVTFNDVLTSLVADYAWLYEVYIAASYDVKDAGYSRKPHNPPMSLEEVKQDSAYVNFRAKLAYLIFGLEGAKGSNEHQTCAVTITMTVLTKLLYGMTEAELRDMIRRSMSANLQAELGSLSFISDDTLRVRGEYPIGLRVFNGQETVMQALRENDIDVYVISASPQVFVEEAGRLAGLSYGVPEANIYGVRFQWDSDGKFTSTLVQDYPITWGPGKAQIVEQFLKPAHSNEAPLFASGDSSGDCEMLATVRDGVVHVNNRLKSSTDCIQ</sequence>
<feature type="chain" id="PRO_5043618231" description="Haloacid dehalogenase-like hydrolase" evidence="4">
    <location>
        <begin position="24"/>
        <end position="411"/>
    </location>
</feature>
<dbReference type="PANTHER" id="PTHR43344:SF13">
    <property type="entry name" value="PHOSPHATASE RV3661-RELATED"/>
    <property type="match status" value="1"/>
</dbReference>
<dbReference type="InterPro" id="IPR023214">
    <property type="entry name" value="HAD_sf"/>
</dbReference>
<dbReference type="EMBL" id="DAKRPA010000435">
    <property type="protein sequence ID" value="DAZ92468.1"/>
    <property type="molecule type" value="Genomic_DNA"/>
</dbReference>
<evidence type="ECO:0000313" key="6">
    <source>
        <dbReference type="Proteomes" id="UP001146120"/>
    </source>
</evidence>
<dbReference type="InterPro" id="IPR050582">
    <property type="entry name" value="HAD-like_SerB"/>
</dbReference>
<dbReference type="GO" id="GO:0016787">
    <property type="term" value="F:hydrolase activity"/>
    <property type="evidence" value="ECO:0007669"/>
    <property type="project" value="UniProtKB-KW"/>
</dbReference>
<evidence type="ECO:0000256" key="3">
    <source>
        <dbReference type="ARBA" id="ARBA00022842"/>
    </source>
</evidence>
<keyword evidence="3" id="KW-0460">Magnesium</keyword>
<reference evidence="5" key="2">
    <citation type="journal article" date="2023" name="Microbiol Resour">
        <title>Decontamination and Annotation of the Draft Genome Sequence of the Oomycete Lagenidium giganteum ARSEF 373.</title>
        <authorList>
            <person name="Morgan W.R."/>
            <person name="Tartar A."/>
        </authorList>
    </citation>
    <scope>NUCLEOTIDE SEQUENCE</scope>
    <source>
        <strain evidence="5">ARSEF 373</strain>
    </source>
</reference>
<protein>
    <recommendedName>
        <fullName evidence="7">Haloacid dehalogenase-like hydrolase</fullName>
    </recommendedName>
</protein>
<evidence type="ECO:0000256" key="1">
    <source>
        <dbReference type="ARBA" id="ARBA00022723"/>
    </source>
</evidence>
<evidence type="ECO:0000256" key="2">
    <source>
        <dbReference type="ARBA" id="ARBA00022801"/>
    </source>
</evidence>
<evidence type="ECO:0008006" key="7">
    <source>
        <dbReference type="Google" id="ProtNLM"/>
    </source>
</evidence>
<keyword evidence="4" id="KW-0732">Signal</keyword>
<name>A0AAV2YGE7_9STRA</name>
<organism evidence="5 6">
    <name type="scientific">Lagenidium giganteum</name>
    <dbReference type="NCBI Taxonomy" id="4803"/>
    <lineage>
        <taxon>Eukaryota</taxon>
        <taxon>Sar</taxon>
        <taxon>Stramenopiles</taxon>
        <taxon>Oomycota</taxon>
        <taxon>Peronosporomycetes</taxon>
        <taxon>Pythiales</taxon>
        <taxon>Pythiaceae</taxon>
    </lineage>
</organism>
<evidence type="ECO:0000313" key="5">
    <source>
        <dbReference type="EMBL" id="DAZ92468.1"/>
    </source>
</evidence>
<dbReference type="Proteomes" id="UP001146120">
    <property type="component" value="Unassembled WGS sequence"/>
</dbReference>
<keyword evidence="1" id="KW-0479">Metal-binding</keyword>
<reference evidence="5" key="1">
    <citation type="submission" date="2022-11" db="EMBL/GenBank/DDBJ databases">
        <authorList>
            <person name="Morgan W.R."/>
            <person name="Tartar A."/>
        </authorList>
    </citation>
    <scope>NUCLEOTIDE SEQUENCE</scope>
    <source>
        <strain evidence="5">ARSEF 373</strain>
    </source>
</reference>
<evidence type="ECO:0000256" key="4">
    <source>
        <dbReference type="SAM" id="SignalP"/>
    </source>
</evidence>
<dbReference type="GO" id="GO:0046872">
    <property type="term" value="F:metal ion binding"/>
    <property type="evidence" value="ECO:0007669"/>
    <property type="project" value="UniProtKB-KW"/>
</dbReference>
<dbReference type="SUPFAM" id="SSF56784">
    <property type="entry name" value="HAD-like"/>
    <property type="match status" value="1"/>
</dbReference>
<dbReference type="AlphaFoldDB" id="A0AAV2YGE7"/>
<proteinExistence type="predicted"/>
<dbReference type="PANTHER" id="PTHR43344">
    <property type="entry name" value="PHOSPHOSERINE PHOSPHATASE"/>
    <property type="match status" value="1"/>
</dbReference>
<comment type="caution">
    <text evidence="5">The sequence shown here is derived from an EMBL/GenBank/DDBJ whole genome shotgun (WGS) entry which is preliminary data.</text>
</comment>
<gene>
    <name evidence="5" type="ORF">N0F65_012698</name>
</gene>
<dbReference type="Gene3D" id="1.20.1440.320">
    <property type="match status" value="1"/>
</dbReference>
<keyword evidence="2" id="KW-0378">Hydrolase</keyword>
<dbReference type="Gene3D" id="3.40.50.1000">
    <property type="entry name" value="HAD superfamily/HAD-like"/>
    <property type="match status" value="1"/>
</dbReference>
<keyword evidence="6" id="KW-1185">Reference proteome</keyword>
<accession>A0AAV2YGE7</accession>
<feature type="signal peptide" evidence="4">
    <location>
        <begin position="1"/>
        <end position="23"/>
    </location>
</feature>